<evidence type="ECO:0000256" key="2">
    <source>
        <dbReference type="SAM" id="Phobius"/>
    </source>
</evidence>
<keyword evidence="2" id="KW-0812">Transmembrane</keyword>
<dbReference type="RefSeq" id="WP_153401306.1">
    <property type="nucleotide sequence ID" value="NZ_ML762424.1"/>
</dbReference>
<name>A0A7C8GVB7_9BACI</name>
<evidence type="ECO:0000313" key="5">
    <source>
        <dbReference type="Proteomes" id="UP000480246"/>
    </source>
</evidence>
<feature type="transmembrane region" description="Helical" evidence="2">
    <location>
        <begin position="51"/>
        <end position="69"/>
    </location>
</feature>
<accession>A0A7C8GVB7</accession>
<dbReference type="InterPro" id="IPR000045">
    <property type="entry name" value="Prepilin_IV_endopep_pep"/>
</dbReference>
<keyword evidence="2" id="KW-0472">Membrane</keyword>
<proteinExistence type="inferred from homology"/>
<keyword evidence="5" id="KW-1185">Reference proteome</keyword>
<dbReference type="Proteomes" id="UP000480246">
    <property type="component" value="Unassembled WGS sequence"/>
</dbReference>
<dbReference type="PANTHER" id="PTHR30487:SF0">
    <property type="entry name" value="PREPILIN LEADER PEPTIDASE_N-METHYLTRANSFERASE-RELATED"/>
    <property type="match status" value="1"/>
</dbReference>
<keyword evidence="2" id="KW-1133">Transmembrane helix</keyword>
<comment type="caution">
    <text evidence="4">The sequence shown here is derived from an EMBL/GenBank/DDBJ whole genome shotgun (WGS) entry which is preliminary data.</text>
</comment>
<gene>
    <name evidence="4" type="ORF">F9U64_02500</name>
</gene>
<dbReference type="OrthoDB" id="9789291at2"/>
<comment type="similarity">
    <text evidence="1">Belongs to the peptidase A24 family.</text>
</comment>
<dbReference type="Pfam" id="PF01478">
    <property type="entry name" value="Peptidase_A24"/>
    <property type="match status" value="1"/>
</dbReference>
<reference evidence="4 5" key="1">
    <citation type="submission" date="2019-10" db="EMBL/GenBank/DDBJ databases">
        <title>Gracilibacillus sp. nov. isolated from rice seeds.</title>
        <authorList>
            <person name="He S."/>
        </authorList>
    </citation>
    <scope>NUCLEOTIDE SEQUENCE [LARGE SCALE GENOMIC DNA]</scope>
    <source>
        <strain evidence="4 5">TD8</strain>
    </source>
</reference>
<dbReference type="Gene3D" id="1.20.120.1220">
    <property type="match status" value="1"/>
</dbReference>
<dbReference type="GO" id="GO:0004190">
    <property type="term" value="F:aspartic-type endopeptidase activity"/>
    <property type="evidence" value="ECO:0007669"/>
    <property type="project" value="InterPro"/>
</dbReference>
<evidence type="ECO:0000259" key="3">
    <source>
        <dbReference type="Pfam" id="PF01478"/>
    </source>
</evidence>
<sequence length="145" mass="16244">MEVTLFIVPIAIILVISIYTDLKSKKIYNWITFPSMLYFSLFHLVFNLEEILAYILGFLLVGGICFLIAMFTNSLGGGDIKLLALLGLAFGIDPGFHILLYSYLLTAFIAVPILILKKINPDKMYIKEIPMAPFIALGTFIVYIA</sequence>
<dbReference type="InterPro" id="IPR050882">
    <property type="entry name" value="Prepilin_peptidase/N-MTase"/>
</dbReference>
<dbReference type="AlphaFoldDB" id="A0A7C8GVB7"/>
<feature type="domain" description="Prepilin type IV endopeptidase peptidase" evidence="3">
    <location>
        <begin position="10"/>
        <end position="111"/>
    </location>
</feature>
<feature type="transmembrane region" description="Helical" evidence="2">
    <location>
        <begin position="98"/>
        <end position="116"/>
    </location>
</feature>
<evidence type="ECO:0000313" key="4">
    <source>
        <dbReference type="EMBL" id="KAB8138991.1"/>
    </source>
</evidence>
<feature type="transmembrane region" description="Helical" evidence="2">
    <location>
        <begin position="27"/>
        <end position="45"/>
    </location>
</feature>
<protein>
    <submittedName>
        <fullName evidence="4">Prepilin peptidase</fullName>
    </submittedName>
</protein>
<dbReference type="EMBL" id="WEID01000009">
    <property type="protein sequence ID" value="KAB8138991.1"/>
    <property type="molecule type" value="Genomic_DNA"/>
</dbReference>
<feature type="transmembrane region" description="Helical" evidence="2">
    <location>
        <begin position="6"/>
        <end position="22"/>
    </location>
</feature>
<organism evidence="4 5">
    <name type="scientific">Gracilibacillus oryzae</name>
    <dbReference type="NCBI Taxonomy" id="1672701"/>
    <lineage>
        <taxon>Bacteria</taxon>
        <taxon>Bacillati</taxon>
        <taxon>Bacillota</taxon>
        <taxon>Bacilli</taxon>
        <taxon>Bacillales</taxon>
        <taxon>Bacillaceae</taxon>
        <taxon>Gracilibacillus</taxon>
    </lineage>
</organism>
<dbReference type="PANTHER" id="PTHR30487">
    <property type="entry name" value="TYPE 4 PREPILIN-LIKE PROTEINS LEADER PEPTIDE-PROCESSING ENZYME"/>
    <property type="match status" value="1"/>
</dbReference>
<dbReference type="GO" id="GO:0005886">
    <property type="term" value="C:plasma membrane"/>
    <property type="evidence" value="ECO:0007669"/>
    <property type="project" value="TreeGrafter"/>
</dbReference>
<dbReference type="GO" id="GO:0006465">
    <property type="term" value="P:signal peptide processing"/>
    <property type="evidence" value="ECO:0007669"/>
    <property type="project" value="TreeGrafter"/>
</dbReference>
<evidence type="ECO:0000256" key="1">
    <source>
        <dbReference type="ARBA" id="ARBA00005801"/>
    </source>
</evidence>